<accession>A0A542YSR7</accession>
<evidence type="ECO:0000313" key="2">
    <source>
        <dbReference type="EMBL" id="TQL51145.1"/>
    </source>
</evidence>
<organism evidence="2 3">
    <name type="scientific">Ornithinicoccus hortensis</name>
    <dbReference type="NCBI Taxonomy" id="82346"/>
    <lineage>
        <taxon>Bacteria</taxon>
        <taxon>Bacillati</taxon>
        <taxon>Actinomycetota</taxon>
        <taxon>Actinomycetes</taxon>
        <taxon>Micrococcales</taxon>
        <taxon>Intrasporangiaceae</taxon>
        <taxon>Ornithinicoccus</taxon>
    </lineage>
</organism>
<dbReference type="RefSeq" id="WP_141785184.1">
    <property type="nucleotide sequence ID" value="NZ_BAAAIK010000007.1"/>
</dbReference>
<evidence type="ECO:0000313" key="3">
    <source>
        <dbReference type="Proteomes" id="UP000319516"/>
    </source>
</evidence>
<proteinExistence type="predicted"/>
<dbReference type="AlphaFoldDB" id="A0A542YSR7"/>
<evidence type="ECO:0000256" key="1">
    <source>
        <dbReference type="SAM" id="MobiDB-lite"/>
    </source>
</evidence>
<dbReference type="Proteomes" id="UP000319516">
    <property type="component" value="Unassembled WGS sequence"/>
</dbReference>
<sequence>MLVAGPVPAGADTPSSQDDHAAEQAVHRVDGPGASQFAAQANQGGYVRNHCVGTKIDGADLTSGTGQLVGRVELWYSPSGPPAGRTV</sequence>
<keyword evidence="3" id="KW-1185">Reference proteome</keyword>
<feature type="region of interest" description="Disordered" evidence="1">
    <location>
        <begin position="1"/>
        <end position="23"/>
    </location>
</feature>
<name>A0A542YSR7_9MICO</name>
<dbReference type="EMBL" id="VFOP01000001">
    <property type="protein sequence ID" value="TQL51145.1"/>
    <property type="molecule type" value="Genomic_DNA"/>
</dbReference>
<reference evidence="2 3" key="1">
    <citation type="submission" date="2019-06" db="EMBL/GenBank/DDBJ databases">
        <title>Sequencing the genomes of 1000 actinobacteria strains.</title>
        <authorList>
            <person name="Klenk H.-P."/>
        </authorList>
    </citation>
    <scope>NUCLEOTIDE SEQUENCE [LARGE SCALE GENOMIC DNA]</scope>
    <source>
        <strain evidence="2 3">DSM 12335</strain>
    </source>
</reference>
<gene>
    <name evidence="2" type="ORF">FB467_2281</name>
</gene>
<comment type="caution">
    <text evidence="2">The sequence shown here is derived from an EMBL/GenBank/DDBJ whole genome shotgun (WGS) entry which is preliminary data.</text>
</comment>
<protein>
    <submittedName>
        <fullName evidence="2">Uncharacterized protein</fullName>
    </submittedName>
</protein>